<dbReference type="Proteomes" id="UP000238426">
    <property type="component" value="Unassembled WGS sequence"/>
</dbReference>
<comment type="caution">
    <text evidence="2">The sequence shown here is derived from an EMBL/GenBank/DDBJ whole genome shotgun (WGS) entry which is preliminary data.</text>
</comment>
<gene>
    <name evidence="2" type="ORF">C7H52_05160</name>
</gene>
<dbReference type="RefSeq" id="WP_106462811.1">
    <property type="nucleotide sequence ID" value="NZ_PXOQ01000007.1"/>
</dbReference>
<feature type="signal peptide" evidence="1">
    <location>
        <begin position="1"/>
        <end position="28"/>
    </location>
</feature>
<keyword evidence="3" id="KW-1185">Reference proteome</keyword>
<dbReference type="SUPFAM" id="SSF49464">
    <property type="entry name" value="Carboxypeptidase regulatory domain-like"/>
    <property type="match status" value="1"/>
</dbReference>
<keyword evidence="1" id="KW-0732">Signal</keyword>
<proteinExistence type="predicted"/>
<sequence length="135" mass="14868">MKTQTRLIQFKKTLMLLVFGMAIQFSNAQESPEPSTKNSLVIKGQVTDSEGFLPGTSIYLKGSSIGVVSDDSGNYTFPKPLAVGDILVFSYLGYEKKEVKVTSDTLVINPKMELESTEIVLTALDRGLPFKSKRK</sequence>
<evidence type="ECO:0000313" key="3">
    <source>
        <dbReference type="Proteomes" id="UP000238426"/>
    </source>
</evidence>
<dbReference type="OrthoDB" id="7432683at2"/>
<protein>
    <recommendedName>
        <fullName evidence="4">TonB-dependent receptor</fullName>
    </recommendedName>
</protein>
<evidence type="ECO:0008006" key="4">
    <source>
        <dbReference type="Google" id="ProtNLM"/>
    </source>
</evidence>
<feature type="chain" id="PRO_5015734145" description="TonB-dependent receptor" evidence="1">
    <location>
        <begin position="29"/>
        <end position="135"/>
    </location>
</feature>
<reference evidence="2 3" key="1">
    <citation type="submission" date="2018-03" db="EMBL/GenBank/DDBJ databases">
        <title>Mesoflavibacter sp. HG37 and Mesoflavibacter sp. HG96 sp.nov., two marine bacteria isolated from seawater of Western Pacific Ocean.</title>
        <authorList>
            <person name="Cheng H."/>
            <person name="Wu Y.-H."/>
            <person name="Guo L.-L."/>
            <person name="Xu X.-W."/>
        </authorList>
    </citation>
    <scope>NUCLEOTIDE SEQUENCE [LARGE SCALE GENOMIC DNA]</scope>
    <source>
        <strain evidence="2 3">KCTC 32269</strain>
    </source>
</reference>
<dbReference type="AlphaFoldDB" id="A0A2T1NE14"/>
<name>A0A2T1NE14_9FLAO</name>
<dbReference type="Pfam" id="PF13715">
    <property type="entry name" value="CarbopepD_reg_2"/>
    <property type="match status" value="1"/>
</dbReference>
<dbReference type="InterPro" id="IPR008969">
    <property type="entry name" value="CarboxyPept-like_regulatory"/>
</dbReference>
<evidence type="ECO:0000313" key="2">
    <source>
        <dbReference type="EMBL" id="PSG90670.1"/>
    </source>
</evidence>
<evidence type="ECO:0000256" key="1">
    <source>
        <dbReference type="SAM" id="SignalP"/>
    </source>
</evidence>
<dbReference type="Gene3D" id="2.60.40.1120">
    <property type="entry name" value="Carboxypeptidase-like, regulatory domain"/>
    <property type="match status" value="1"/>
</dbReference>
<dbReference type="EMBL" id="PXOQ01000007">
    <property type="protein sequence ID" value="PSG90670.1"/>
    <property type="molecule type" value="Genomic_DNA"/>
</dbReference>
<accession>A0A2T1NE14</accession>
<organism evidence="2 3">
    <name type="scientific">Aurantibacter aestuarii</name>
    <dbReference type="NCBI Taxonomy" id="1266046"/>
    <lineage>
        <taxon>Bacteria</taxon>
        <taxon>Pseudomonadati</taxon>
        <taxon>Bacteroidota</taxon>
        <taxon>Flavobacteriia</taxon>
        <taxon>Flavobacteriales</taxon>
        <taxon>Flavobacteriaceae</taxon>
        <taxon>Aurantibacter</taxon>
    </lineage>
</organism>